<evidence type="ECO:0000313" key="1">
    <source>
        <dbReference type="EMBL" id="EER42135.1"/>
    </source>
</evidence>
<evidence type="ECO:0000313" key="2">
    <source>
        <dbReference type="Proteomes" id="UP000002624"/>
    </source>
</evidence>
<dbReference type="EMBL" id="GG692422">
    <property type="protein sequence ID" value="EER42135.1"/>
    <property type="molecule type" value="Genomic_DNA"/>
</dbReference>
<name>C6HC45_AJECH</name>
<dbReference type="AlphaFoldDB" id="C6HC45"/>
<gene>
    <name evidence="1" type="ORF">HCDG_03594</name>
</gene>
<protein>
    <submittedName>
        <fullName evidence="1">Uncharacterized protein</fullName>
    </submittedName>
</protein>
<dbReference type="HOGENOM" id="CLU_1547112_0_0_1"/>
<proteinExistence type="predicted"/>
<dbReference type="VEuPathDB" id="FungiDB:HCDG_03594"/>
<reference evidence="2" key="1">
    <citation type="submission" date="2009-05" db="EMBL/GenBank/DDBJ databases">
        <title>The genome sequence of Ajellomyces capsulatus strain H143.</title>
        <authorList>
            <person name="Champion M."/>
            <person name="Cuomo C.A."/>
            <person name="Ma L.-J."/>
            <person name="Henn M.R."/>
            <person name="Sil A."/>
            <person name="Goldman B."/>
            <person name="Young S.K."/>
            <person name="Kodira C.D."/>
            <person name="Zeng Q."/>
            <person name="Koehrsen M."/>
            <person name="Alvarado L."/>
            <person name="Berlin A.M."/>
            <person name="Borenstein D."/>
            <person name="Chen Z."/>
            <person name="Engels R."/>
            <person name="Freedman E."/>
            <person name="Gellesch M."/>
            <person name="Goldberg J."/>
            <person name="Griggs A."/>
            <person name="Gujja S."/>
            <person name="Heiman D.I."/>
            <person name="Hepburn T.A."/>
            <person name="Howarth C."/>
            <person name="Jen D."/>
            <person name="Larson L."/>
            <person name="Lewis B."/>
            <person name="Mehta T."/>
            <person name="Park D."/>
            <person name="Pearson M."/>
            <person name="Roberts A."/>
            <person name="Saif S."/>
            <person name="Shea T.D."/>
            <person name="Shenoy N."/>
            <person name="Sisk P."/>
            <person name="Stolte C."/>
            <person name="Sykes S."/>
            <person name="Walk T."/>
            <person name="White J."/>
            <person name="Yandava C."/>
            <person name="Klein B."/>
            <person name="McEwen J.G."/>
            <person name="Puccia R."/>
            <person name="Goldman G.H."/>
            <person name="Felipe M.S."/>
            <person name="Nino-Vega G."/>
            <person name="San-Blas G."/>
            <person name="Taylor J.W."/>
            <person name="Mendoza L."/>
            <person name="Galagan J.E."/>
            <person name="Nusbaum C."/>
            <person name="Birren B.W."/>
        </authorList>
    </citation>
    <scope>NUCLEOTIDE SEQUENCE [LARGE SCALE GENOMIC DNA]</scope>
    <source>
        <strain evidence="2">H143</strain>
    </source>
</reference>
<dbReference type="Proteomes" id="UP000002624">
    <property type="component" value="Unassembled WGS sequence"/>
</dbReference>
<sequence length="173" mass="19088">MCDVTQMLNEASQGRGAKMRDQVAHHICIHRAKSKHCLPFNCKPAGPGPTAQTKSHVGGPPQVIARMIWKESAVIVIMDATHIAASQRNIKIQSQRTEVLSPSIVAPSGIHTPGSSEPMTSTIRLSWEELAILGEKGGVREALARRPLFWRPPNLHSESSPYLDRVFLRRHHG</sequence>
<organism evidence="1 2">
    <name type="scientific">Ajellomyces capsulatus (strain H143)</name>
    <name type="common">Darling's disease fungus</name>
    <name type="synonym">Histoplasma capsulatum</name>
    <dbReference type="NCBI Taxonomy" id="544712"/>
    <lineage>
        <taxon>Eukaryota</taxon>
        <taxon>Fungi</taxon>
        <taxon>Dikarya</taxon>
        <taxon>Ascomycota</taxon>
        <taxon>Pezizomycotina</taxon>
        <taxon>Eurotiomycetes</taxon>
        <taxon>Eurotiomycetidae</taxon>
        <taxon>Onygenales</taxon>
        <taxon>Ajellomycetaceae</taxon>
        <taxon>Histoplasma</taxon>
    </lineage>
</organism>
<accession>C6HC45</accession>